<dbReference type="Gene3D" id="3.90.1150.10">
    <property type="entry name" value="Aspartate Aminotransferase, domain 1"/>
    <property type="match status" value="1"/>
</dbReference>
<dbReference type="InterPro" id="IPR050103">
    <property type="entry name" value="Class-III_PLP-dep_AT"/>
</dbReference>
<proteinExistence type="inferred from homology"/>
<dbReference type="GO" id="GO:0008483">
    <property type="term" value="F:transaminase activity"/>
    <property type="evidence" value="ECO:0007669"/>
    <property type="project" value="UniProtKB-KW"/>
</dbReference>
<evidence type="ECO:0000256" key="3">
    <source>
        <dbReference type="ARBA" id="ARBA00022679"/>
    </source>
</evidence>
<accession>A0A1H7K0V1</accession>
<evidence type="ECO:0000313" key="6">
    <source>
        <dbReference type="EMBL" id="SEK80050.1"/>
    </source>
</evidence>
<dbReference type="PROSITE" id="PS00600">
    <property type="entry name" value="AA_TRANSFER_CLASS_3"/>
    <property type="match status" value="1"/>
</dbReference>
<dbReference type="STRING" id="1233.SAMN05216387_10359"/>
<keyword evidence="2 6" id="KW-0032">Aminotransferase</keyword>
<dbReference type="InterPro" id="IPR015422">
    <property type="entry name" value="PyrdxlP-dep_Trfase_small"/>
</dbReference>
<sequence length="437" mass="48576">MVEWPRRVCLRNDNHAGRFSVRDSWRNDYIEKARRLNIGRKNDKTEHVMASREQRFLGRKIPGALQVTKAEGSFIFDDRGRKYIDFVMGWCVGNFGWGNEVLINASAGFDGPDYVFPGHSYGPWTELAELLASISPGKLMKSFRATGGSEAVDIALQAAMVHTGRQKFLSLEGSYHGNAIGGLSVADSKNRQQCRNLLPHCYKVELPLNNEALERIDKFLKTEEFAAFIMEPISVNLGVLIPEMEFMTELAKLCRRYGTLLIMDEVATGFGRTGTLFASERYHLEPDIMCIAKAVTGGLGGLGATITTAAVAKSMEENGSYYSTYGWHPRSVHVAIATIHYVTTHQKQLLGKVDEMSEYFRSRLSQMRFKGVANHSIAGMAIGLELDTDGYAYDIQAKCQRNGLLITAEGSTLLLLPSLNIDQAIAKQGLDILERCI</sequence>
<keyword evidence="3 6" id="KW-0808">Transferase</keyword>
<dbReference type="CDD" id="cd00610">
    <property type="entry name" value="OAT_like"/>
    <property type="match status" value="1"/>
</dbReference>
<keyword evidence="7" id="KW-1185">Reference proteome</keyword>
<comment type="similarity">
    <text evidence="5">Belongs to the class-III pyridoxal-phosphate-dependent aminotransferase family.</text>
</comment>
<dbReference type="PIRSF" id="PIRSF000521">
    <property type="entry name" value="Transaminase_4ab_Lys_Orn"/>
    <property type="match status" value="1"/>
</dbReference>
<protein>
    <submittedName>
        <fullName evidence="6">Putrescine aminotransferase/taurine---2-oxoglutarate transaminase</fullName>
    </submittedName>
</protein>
<evidence type="ECO:0000256" key="1">
    <source>
        <dbReference type="ARBA" id="ARBA00001933"/>
    </source>
</evidence>
<dbReference type="GO" id="GO:0042802">
    <property type="term" value="F:identical protein binding"/>
    <property type="evidence" value="ECO:0007669"/>
    <property type="project" value="TreeGrafter"/>
</dbReference>
<evidence type="ECO:0000256" key="2">
    <source>
        <dbReference type="ARBA" id="ARBA00022576"/>
    </source>
</evidence>
<evidence type="ECO:0000256" key="4">
    <source>
        <dbReference type="ARBA" id="ARBA00022898"/>
    </source>
</evidence>
<dbReference type="Pfam" id="PF00202">
    <property type="entry name" value="Aminotran_3"/>
    <property type="match status" value="1"/>
</dbReference>
<dbReference type="InterPro" id="IPR005814">
    <property type="entry name" value="Aminotrans_3"/>
</dbReference>
<name>A0A1H7K0V1_9PROT</name>
<dbReference type="Gene3D" id="3.40.640.10">
    <property type="entry name" value="Type I PLP-dependent aspartate aminotransferase-like (Major domain)"/>
    <property type="match status" value="1"/>
</dbReference>
<comment type="cofactor">
    <cofactor evidence="1">
        <name>pyridoxal 5'-phosphate</name>
        <dbReference type="ChEBI" id="CHEBI:597326"/>
    </cofactor>
</comment>
<dbReference type="AlphaFoldDB" id="A0A1H7K0V1"/>
<dbReference type="GO" id="GO:0030170">
    <property type="term" value="F:pyridoxal phosphate binding"/>
    <property type="evidence" value="ECO:0007669"/>
    <property type="project" value="InterPro"/>
</dbReference>
<dbReference type="SUPFAM" id="SSF53383">
    <property type="entry name" value="PLP-dependent transferases"/>
    <property type="match status" value="1"/>
</dbReference>
<dbReference type="EMBL" id="FOBH01000003">
    <property type="protein sequence ID" value="SEK80050.1"/>
    <property type="molecule type" value="Genomic_DNA"/>
</dbReference>
<dbReference type="InterPro" id="IPR015424">
    <property type="entry name" value="PyrdxlP-dep_Trfase"/>
</dbReference>
<gene>
    <name evidence="6" type="ORF">SAMN05216387_10359</name>
</gene>
<dbReference type="Proteomes" id="UP000198620">
    <property type="component" value="Unassembled WGS sequence"/>
</dbReference>
<keyword evidence="4 5" id="KW-0663">Pyridoxal phosphate</keyword>
<reference evidence="6 7" key="1">
    <citation type="submission" date="2016-10" db="EMBL/GenBank/DDBJ databases">
        <authorList>
            <person name="de Groot N.N."/>
        </authorList>
    </citation>
    <scope>NUCLEOTIDE SEQUENCE [LARGE SCALE GENOMIC DNA]</scope>
    <source>
        <strain evidence="6 7">Nv1</strain>
    </source>
</reference>
<dbReference type="InterPro" id="IPR015421">
    <property type="entry name" value="PyrdxlP-dep_Trfase_major"/>
</dbReference>
<organism evidence="6 7">
    <name type="scientific">Nitrosovibrio tenuis</name>
    <dbReference type="NCBI Taxonomy" id="1233"/>
    <lineage>
        <taxon>Bacteria</taxon>
        <taxon>Pseudomonadati</taxon>
        <taxon>Pseudomonadota</taxon>
        <taxon>Betaproteobacteria</taxon>
        <taxon>Nitrosomonadales</taxon>
        <taxon>Nitrosomonadaceae</taxon>
        <taxon>Nitrosovibrio</taxon>
    </lineage>
</organism>
<dbReference type="InterPro" id="IPR049704">
    <property type="entry name" value="Aminotrans_3_PPA_site"/>
</dbReference>
<dbReference type="PANTHER" id="PTHR11986">
    <property type="entry name" value="AMINOTRANSFERASE CLASS III"/>
    <property type="match status" value="1"/>
</dbReference>
<evidence type="ECO:0000313" key="7">
    <source>
        <dbReference type="Proteomes" id="UP000198620"/>
    </source>
</evidence>
<evidence type="ECO:0000256" key="5">
    <source>
        <dbReference type="RuleBase" id="RU003560"/>
    </source>
</evidence>
<dbReference type="PANTHER" id="PTHR11986:SF79">
    <property type="entry name" value="ACETYLORNITHINE AMINOTRANSFERASE, MITOCHONDRIAL"/>
    <property type="match status" value="1"/>
</dbReference>